<keyword evidence="6" id="KW-1185">Reference proteome</keyword>
<dbReference type="OMA" id="GSRLCYD"/>
<dbReference type="OrthoDB" id="203678at2759"/>
<keyword evidence="3" id="KW-0445">Lipid transport</keyword>
<comment type="subcellular location">
    <subcellularLocation>
        <location evidence="3">Golgi apparatus</location>
        <location evidence="3">trans-Golgi network</location>
    </subcellularLocation>
</comment>
<dbReference type="Pfam" id="PF08700">
    <property type="entry name" value="VPS51_Exo84_N"/>
    <property type="match status" value="1"/>
</dbReference>
<evidence type="ECO:0000256" key="4">
    <source>
        <dbReference type="SAM" id="MobiDB-lite"/>
    </source>
</evidence>
<evidence type="ECO:0000256" key="3">
    <source>
        <dbReference type="RuleBase" id="RU368010"/>
    </source>
</evidence>
<dbReference type="GO" id="GO:0016020">
    <property type="term" value="C:membrane"/>
    <property type="evidence" value="ECO:0007669"/>
    <property type="project" value="TreeGrafter"/>
</dbReference>
<comment type="function">
    <text evidence="3">Acts as component of the GARP complex that is involved in retrograde transport from early and late endosomes to the trans-Golgi network (TGN).</text>
</comment>
<dbReference type="PANTHER" id="PTHR15954">
    <property type="entry name" value="VACUOLAR PROTEIN SORTING-ASSOCIATED PROTEIN 51 HOMOLOG"/>
    <property type="match status" value="1"/>
</dbReference>
<dbReference type="GO" id="GO:0006869">
    <property type="term" value="P:lipid transport"/>
    <property type="evidence" value="ECO:0007669"/>
    <property type="project" value="UniProtKB-UniRule"/>
</dbReference>
<feature type="region of interest" description="Disordered" evidence="4">
    <location>
        <begin position="569"/>
        <end position="589"/>
    </location>
</feature>
<dbReference type="GO" id="GO:0000938">
    <property type="term" value="C:GARP complex"/>
    <property type="evidence" value="ECO:0007669"/>
    <property type="project" value="UniProtKB-UniRule"/>
</dbReference>
<dbReference type="GO" id="GO:0015031">
    <property type="term" value="P:protein transport"/>
    <property type="evidence" value="ECO:0007669"/>
    <property type="project" value="UniProtKB-UniRule"/>
</dbReference>
<dbReference type="STRING" id="51031.W2SMG9"/>
<comment type="similarity">
    <text evidence="1 3">Belongs to the VPS51 family.</text>
</comment>
<keyword evidence="3" id="KW-0333">Golgi apparatus</keyword>
<dbReference type="KEGG" id="nai:NECAME_01014"/>
<dbReference type="InterPro" id="IPR014812">
    <property type="entry name" value="Vps51"/>
</dbReference>
<name>W2SMG9_NECAM</name>
<gene>
    <name evidence="5" type="ORF">NECAME_01014</name>
</gene>
<evidence type="ECO:0000256" key="1">
    <source>
        <dbReference type="ARBA" id="ARBA00006080"/>
    </source>
</evidence>
<evidence type="ECO:0000313" key="5">
    <source>
        <dbReference type="EMBL" id="ETN70066.1"/>
    </source>
</evidence>
<evidence type="ECO:0000313" key="6">
    <source>
        <dbReference type="Proteomes" id="UP000053676"/>
    </source>
</evidence>
<dbReference type="GO" id="GO:0005829">
    <property type="term" value="C:cytosol"/>
    <property type="evidence" value="ECO:0007669"/>
    <property type="project" value="GOC"/>
</dbReference>
<organism evidence="5 6">
    <name type="scientific">Necator americanus</name>
    <name type="common">Human hookworm</name>
    <dbReference type="NCBI Taxonomy" id="51031"/>
    <lineage>
        <taxon>Eukaryota</taxon>
        <taxon>Metazoa</taxon>
        <taxon>Ecdysozoa</taxon>
        <taxon>Nematoda</taxon>
        <taxon>Chromadorea</taxon>
        <taxon>Rhabditida</taxon>
        <taxon>Rhabditina</taxon>
        <taxon>Rhabditomorpha</taxon>
        <taxon>Strongyloidea</taxon>
        <taxon>Ancylostomatidae</taxon>
        <taxon>Bunostominae</taxon>
        <taxon>Necator</taxon>
    </lineage>
</organism>
<evidence type="ECO:0000256" key="2">
    <source>
        <dbReference type="ARBA" id="ARBA00016122"/>
    </source>
</evidence>
<dbReference type="GO" id="GO:0042147">
    <property type="term" value="P:retrograde transport, endosome to Golgi"/>
    <property type="evidence" value="ECO:0007669"/>
    <property type="project" value="UniProtKB-UniRule"/>
</dbReference>
<dbReference type="Proteomes" id="UP000053676">
    <property type="component" value="Unassembled WGS sequence"/>
</dbReference>
<dbReference type="GO" id="GO:0007041">
    <property type="term" value="P:lysosomal transport"/>
    <property type="evidence" value="ECO:0007669"/>
    <property type="project" value="TreeGrafter"/>
</dbReference>
<dbReference type="CTD" id="25341058"/>
<keyword evidence="3" id="KW-0813">Transport</keyword>
<keyword evidence="3" id="KW-0653">Protein transport</keyword>
<comment type="subunit">
    <text evidence="3">Component of the Golgi-associated retrograde protein (GARP) complex.</text>
</comment>
<accession>W2SMG9</accession>
<protein>
    <recommendedName>
        <fullName evidence="2 3">Vacuolar protein sorting-associated protein 51 homolog</fullName>
    </recommendedName>
</protein>
<sequence length="990" mass="110924">MPHKVGVLDVTSPEFDVDAYFSSQLKEKTLDELVREEEEMVSSVRRLDSDVHQLVYENYNKFLTATSTVRKIQDEFNLLDSEMESLSTNMKNISGLIGELSGVLGGGREGLAQLGSSYKVVKSLQSIFELPSILQASFDEGRYSDVVRLYLLAQKGLAKYSDMKNMAQIQQKANHILVETEKQLLKLIDRSTEDVEGVAEAIGLLMKLGKSPEEVQSRLLKSSEISLQNDLKQLQSNPADVLDLVDKGCESFIPNLTLLANLHERLFPACSGNLLKMLEGQLRNFHEIVSNLFLASSDPKDCSIVVRALDRYFRKMSTCRQVVQGLDCSTCTISLIREVSKHEVLISRKYISEEMKIVMQEIRQSLMSKDVDLSALAAKLEQSFVFQVKTALANLLLFIASDVTFSTLPPAEFQAEFAHSVHEEIVIGAFKDVTAVAETYGSSEGETRYANPLMMLLLAFTLHHLANKSSQYLLSLCREQFSLTTSKTTAGLTSPSEVTALLKACSQALLRRFTKFRGLEFGEALVKGCEGLHQPAASPVGVRSAVRRAVEEIIECDAMLSRLLGGEAGRKESRHRRPVPTPSAPDSSRDSLWCERIDFNQQLHFNRASIIGAIVKVILKSFIESIRLQTYGKFAVEQIQVDCYYLQRGVSPLVADEVVVNSMVDQALSSALKRCVAPELVHPSCSRKNNKVLSQKVYRGRLSLGKGGAAGRISRRRSKNSHQFLNVDGDDDDYYWDGSNDSVFKDLPRPSSSSTFRCLAVIERASSSSSSGNEAQKSSLNESVLSQVAENERDNLYRDLDNFLCADRYVSNKLTMAKTPGRTDQVFTIGSKKKLHRYGDVLWLILRAYFSGREVCGGQDATFEVDALVCSKREQRSRVLDEIMSYEAIPLKEGYERLEMTYMTHLQKTRREVNELLEEYGRYQALYPHSKAMIDDCNARKGTTFTKQLLEKVTLLTVWLNTVEDLTSKITQVKIELNKPCSIRNEFAAL</sequence>
<dbReference type="EMBL" id="KI669015">
    <property type="protein sequence ID" value="ETN70066.1"/>
    <property type="molecule type" value="Genomic_DNA"/>
</dbReference>
<dbReference type="GO" id="GO:0007030">
    <property type="term" value="P:Golgi organization"/>
    <property type="evidence" value="ECO:0007669"/>
    <property type="project" value="UniProtKB-UniRule"/>
</dbReference>
<reference evidence="6" key="1">
    <citation type="journal article" date="2014" name="Nat. Genet.">
        <title>Genome of the human hookworm Necator americanus.</title>
        <authorList>
            <person name="Tang Y.T."/>
            <person name="Gao X."/>
            <person name="Rosa B.A."/>
            <person name="Abubucker S."/>
            <person name="Hallsworth-Pepin K."/>
            <person name="Martin J."/>
            <person name="Tyagi R."/>
            <person name="Heizer E."/>
            <person name="Zhang X."/>
            <person name="Bhonagiri-Palsikar V."/>
            <person name="Minx P."/>
            <person name="Warren W.C."/>
            <person name="Wang Q."/>
            <person name="Zhan B."/>
            <person name="Hotez P.J."/>
            <person name="Sternberg P.W."/>
            <person name="Dougall A."/>
            <person name="Gaze S.T."/>
            <person name="Mulvenna J."/>
            <person name="Sotillo J."/>
            <person name="Ranganathan S."/>
            <person name="Rabelo E.M."/>
            <person name="Wilson R.K."/>
            <person name="Felgner P.L."/>
            <person name="Bethony J."/>
            <person name="Hawdon J.M."/>
            <person name="Gasser R.B."/>
            <person name="Loukas A."/>
            <person name="Mitreva M."/>
        </authorList>
    </citation>
    <scope>NUCLEOTIDE SEQUENCE [LARGE SCALE GENOMIC DNA]</scope>
</reference>
<proteinExistence type="inferred from homology"/>
<dbReference type="AlphaFoldDB" id="W2SMG9"/>
<dbReference type="GO" id="GO:1990745">
    <property type="term" value="C:EARP complex"/>
    <property type="evidence" value="ECO:0007669"/>
    <property type="project" value="TreeGrafter"/>
</dbReference>
<dbReference type="GO" id="GO:0032456">
    <property type="term" value="P:endocytic recycling"/>
    <property type="evidence" value="ECO:0007669"/>
    <property type="project" value="TreeGrafter"/>
</dbReference>
<dbReference type="GeneID" id="25341058"/>
<dbReference type="PANTHER" id="PTHR15954:SF4">
    <property type="entry name" value="VACUOLAR PROTEIN SORTING-ASSOCIATED PROTEIN 51 HOMOLOG"/>
    <property type="match status" value="1"/>
</dbReference>
<dbReference type="GO" id="GO:0048193">
    <property type="term" value="P:Golgi vesicle transport"/>
    <property type="evidence" value="ECO:0007669"/>
    <property type="project" value="TreeGrafter"/>
</dbReference>